<keyword evidence="4 9" id="KW-0547">Nucleotide-binding</keyword>
<keyword evidence="5 8" id="KW-0418">Kinase</keyword>
<evidence type="ECO:0000256" key="6">
    <source>
        <dbReference type="ARBA" id="ARBA00022840"/>
    </source>
</evidence>
<dbReference type="EC" id="2.7.1.17" evidence="9"/>
<proteinExistence type="inferred from homology"/>
<gene>
    <name evidence="12" type="primary">xylB_1</name>
    <name evidence="9" type="synonym">xylB</name>
    <name evidence="12" type="ORF">RTSSTS7063_00789</name>
</gene>
<dbReference type="GO" id="GO:0042732">
    <property type="term" value="P:D-xylose metabolic process"/>
    <property type="evidence" value="ECO:0007669"/>
    <property type="project" value="UniProtKB-KW"/>
</dbReference>
<dbReference type="Pfam" id="PF02782">
    <property type="entry name" value="FGGY_C"/>
    <property type="match status" value="1"/>
</dbReference>
<keyword evidence="2 9" id="KW-0859">Xylose metabolism</keyword>
<dbReference type="Proteomes" id="UP000363661">
    <property type="component" value="Unassembled WGS sequence"/>
</dbReference>
<accession>A0A564SZG8</accession>
<evidence type="ECO:0000256" key="3">
    <source>
        <dbReference type="ARBA" id="ARBA00022679"/>
    </source>
</evidence>
<evidence type="ECO:0000256" key="1">
    <source>
        <dbReference type="ARBA" id="ARBA00009156"/>
    </source>
</evidence>
<dbReference type="InterPro" id="IPR050406">
    <property type="entry name" value="FGGY_Carb_Kinase"/>
</dbReference>
<dbReference type="CDD" id="cd07804">
    <property type="entry name" value="ASKHA_NBD_FGGY_RrXK-like"/>
    <property type="match status" value="1"/>
</dbReference>
<keyword evidence="3 8" id="KW-0808">Transferase</keyword>
<evidence type="ECO:0000256" key="9">
    <source>
        <dbReference type="RuleBase" id="RU364073"/>
    </source>
</evidence>
<feature type="domain" description="Carbohydrate kinase FGGY N-terminal" evidence="10">
    <location>
        <begin position="4"/>
        <end position="248"/>
    </location>
</feature>
<comment type="similarity">
    <text evidence="1 8">Belongs to the FGGY kinase family.</text>
</comment>
<dbReference type="InterPro" id="IPR043129">
    <property type="entry name" value="ATPase_NBD"/>
</dbReference>
<organism evidence="12 13">
    <name type="scientific">[Ruminococcus] torques</name>
    <dbReference type="NCBI Taxonomy" id="33039"/>
    <lineage>
        <taxon>Bacteria</taxon>
        <taxon>Bacillati</taxon>
        <taxon>Bacillota</taxon>
        <taxon>Clostridia</taxon>
        <taxon>Lachnospirales</taxon>
        <taxon>Lachnospiraceae</taxon>
        <taxon>Mediterraneibacter</taxon>
    </lineage>
</organism>
<keyword evidence="13" id="KW-1185">Reference proteome</keyword>
<sequence length="505" mass="55265">MGEYLLGIDIGTSACKIAVFAKDGTVKATGTGDYQVYYPHPGWAEQNPEEWWEAVCDAIPRVLEKGNISPEEIKGIGIDGQSWSAIAVDKDGNVLTNTPIWMDTRATDICEEFNEKIGKDKIFELCGNSLQPSYTTAKIIWYQRNLPEVYAKTYKILQSNSYIAYKLTGVMTQDLSQGYGLHCFDMRTGTWNEEMCQEFGFSSELLPEIHACHEVIGEVNGKAAKESGLVEGTPVVAGGLDAACGTLGAGVIHSGETQEQGGQAGGMSICTDQYRADERLILGFHVVPDCWLLQGGTTGGGGVMRWLDREFGAYEREEGKRQGKSSLDLFNEEAAAVAPGSDGVIFLPYMSGERTPIWDPNAKGVYYGLDFSKTKGHFIRAAMEGTAYALKHNLDVAEEAGAKVEVLRAMGGSANSLLWTQIKSDITGKPIVVPSSDTATTLGAVILAGVGIGMYKDFDEAVKLTIEEKRSHEPNNENRKVYDKNYETYIELYKQLKETMAKNHE</sequence>
<dbReference type="PROSITE" id="PS00445">
    <property type="entry name" value="FGGY_KINASES_2"/>
    <property type="match status" value="1"/>
</dbReference>
<evidence type="ECO:0000256" key="4">
    <source>
        <dbReference type="ARBA" id="ARBA00022741"/>
    </source>
</evidence>
<feature type="domain" description="Carbohydrate kinase FGGY C-terminal" evidence="11">
    <location>
        <begin position="286"/>
        <end position="450"/>
    </location>
</feature>
<evidence type="ECO:0000259" key="11">
    <source>
        <dbReference type="Pfam" id="PF02782"/>
    </source>
</evidence>
<dbReference type="RefSeq" id="WP_144366620.1">
    <property type="nucleotide sequence ID" value="NZ_CABHNA010000038.1"/>
</dbReference>
<dbReference type="EMBL" id="CABHNA010000038">
    <property type="protein sequence ID" value="VUX00608.1"/>
    <property type="molecule type" value="Genomic_DNA"/>
</dbReference>
<dbReference type="InterPro" id="IPR018483">
    <property type="entry name" value="Carb_kinase_FGGY_CS"/>
</dbReference>
<evidence type="ECO:0000256" key="5">
    <source>
        <dbReference type="ARBA" id="ARBA00022777"/>
    </source>
</evidence>
<dbReference type="PANTHER" id="PTHR43095:SF5">
    <property type="entry name" value="XYLULOSE KINASE"/>
    <property type="match status" value="1"/>
</dbReference>
<evidence type="ECO:0000256" key="2">
    <source>
        <dbReference type="ARBA" id="ARBA00022629"/>
    </source>
</evidence>
<keyword evidence="6 9" id="KW-0067">ATP-binding</keyword>
<evidence type="ECO:0000256" key="8">
    <source>
        <dbReference type="RuleBase" id="RU003733"/>
    </source>
</evidence>
<dbReference type="InterPro" id="IPR000577">
    <property type="entry name" value="Carb_kinase_FGGY"/>
</dbReference>
<protein>
    <recommendedName>
        <fullName evidence="9">Xylulose kinase</fullName>
        <shortName evidence="9">Xylulokinase</shortName>
        <ecNumber evidence="9">2.7.1.17</ecNumber>
    </recommendedName>
</protein>
<dbReference type="AlphaFoldDB" id="A0A564SZG8"/>
<dbReference type="GO" id="GO:0005524">
    <property type="term" value="F:ATP binding"/>
    <property type="evidence" value="ECO:0007669"/>
    <property type="project" value="UniProtKB-KW"/>
</dbReference>
<dbReference type="GO" id="GO:0004856">
    <property type="term" value="F:D-xylulokinase activity"/>
    <property type="evidence" value="ECO:0007669"/>
    <property type="project" value="UniProtKB-EC"/>
</dbReference>
<comment type="catalytic activity">
    <reaction evidence="9">
        <text>D-xylulose + ATP = D-xylulose 5-phosphate + ADP + H(+)</text>
        <dbReference type="Rhea" id="RHEA:10964"/>
        <dbReference type="ChEBI" id="CHEBI:15378"/>
        <dbReference type="ChEBI" id="CHEBI:17140"/>
        <dbReference type="ChEBI" id="CHEBI:30616"/>
        <dbReference type="ChEBI" id="CHEBI:57737"/>
        <dbReference type="ChEBI" id="CHEBI:456216"/>
        <dbReference type="EC" id="2.7.1.17"/>
    </reaction>
</comment>
<name>A0A564SZG8_9FIRM</name>
<evidence type="ECO:0000259" key="10">
    <source>
        <dbReference type="Pfam" id="PF00370"/>
    </source>
</evidence>
<evidence type="ECO:0000256" key="7">
    <source>
        <dbReference type="ARBA" id="ARBA00023277"/>
    </source>
</evidence>
<reference evidence="12 13" key="1">
    <citation type="submission" date="2019-07" db="EMBL/GenBank/DDBJ databases">
        <authorList>
            <person name="Hibberd C M."/>
            <person name="Gehrig L. J."/>
            <person name="Chang H.-W."/>
            <person name="Venkatesh S."/>
        </authorList>
    </citation>
    <scope>NUCLEOTIDE SEQUENCE [LARGE SCALE GENOMIC DNA]</scope>
    <source>
        <strain evidence="12">Ruminococcus_torques_SSTS_Bg7063</strain>
    </source>
</reference>
<dbReference type="PANTHER" id="PTHR43095">
    <property type="entry name" value="SUGAR KINASE"/>
    <property type="match status" value="1"/>
</dbReference>
<dbReference type="PIRSF" id="PIRSF000538">
    <property type="entry name" value="GlpK"/>
    <property type="match status" value="1"/>
</dbReference>
<dbReference type="InterPro" id="IPR018485">
    <property type="entry name" value="FGGY_C"/>
</dbReference>
<dbReference type="GO" id="GO:0005997">
    <property type="term" value="P:xylulose metabolic process"/>
    <property type="evidence" value="ECO:0007669"/>
    <property type="project" value="InterPro"/>
</dbReference>
<dbReference type="SUPFAM" id="SSF53067">
    <property type="entry name" value="Actin-like ATPase domain"/>
    <property type="match status" value="2"/>
</dbReference>
<keyword evidence="7 9" id="KW-0119">Carbohydrate metabolism</keyword>
<dbReference type="NCBIfam" id="TIGR01312">
    <property type="entry name" value="XylB"/>
    <property type="match status" value="1"/>
</dbReference>
<evidence type="ECO:0000313" key="13">
    <source>
        <dbReference type="Proteomes" id="UP000363661"/>
    </source>
</evidence>
<dbReference type="InterPro" id="IPR018484">
    <property type="entry name" value="FGGY_N"/>
</dbReference>
<dbReference type="Pfam" id="PF00370">
    <property type="entry name" value="FGGY_N"/>
    <property type="match status" value="1"/>
</dbReference>
<dbReference type="Gene3D" id="3.30.420.40">
    <property type="match status" value="2"/>
</dbReference>
<dbReference type="InterPro" id="IPR006000">
    <property type="entry name" value="Xylulokinase"/>
</dbReference>
<evidence type="ECO:0000313" key="12">
    <source>
        <dbReference type="EMBL" id="VUX00608.1"/>
    </source>
</evidence>